<keyword evidence="7 12" id="KW-0808">Transferase</keyword>
<dbReference type="EMBL" id="FMSP01000005">
    <property type="protein sequence ID" value="SCV70078.1"/>
    <property type="molecule type" value="Genomic_DNA"/>
</dbReference>
<evidence type="ECO:0000256" key="6">
    <source>
        <dbReference type="ARBA" id="ARBA00022676"/>
    </source>
</evidence>
<evidence type="ECO:0000256" key="9">
    <source>
        <dbReference type="ARBA" id="ARBA00024804"/>
    </source>
</evidence>
<comment type="subunit">
    <text evidence="3 12">Heterodimer with ALG14 to form a functional enzyme.</text>
</comment>
<dbReference type="STRING" id="269621.A0A238FG04"/>
<reference evidence="15" key="1">
    <citation type="submission" date="2016-09" db="EMBL/GenBank/DDBJ databases">
        <authorList>
            <person name="Jeantristanb JTB J.-T."/>
            <person name="Ricardo R."/>
        </authorList>
    </citation>
    <scope>NUCLEOTIDE SEQUENCE [LARGE SCALE GENOMIC DNA]</scope>
</reference>
<comment type="catalytic activity">
    <reaction evidence="11">
        <text>an N-acetyl-alpha-D-glucosaminyl-diphospho-di-trans,poly-cis-dolichol + UDP-N-acetyl-alpha-D-glucosamine = an N,N'-diacetylchitobiosyl-diphospho-di-trans,poly-cis-dolichol + UDP + H(+)</text>
        <dbReference type="Rhea" id="RHEA:23380"/>
        <dbReference type="Rhea" id="RHEA-COMP:19507"/>
        <dbReference type="Rhea" id="RHEA-COMP:19510"/>
        <dbReference type="ChEBI" id="CHEBI:15378"/>
        <dbReference type="ChEBI" id="CHEBI:57269"/>
        <dbReference type="ChEBI" id="CHEBI:57705"/>
        <dbReference type="ChEBI" id="CHEBI:58223"/>
        <dbReference type="ChEBI" id="CHEBI:58427"/>
        <dbReference type="EC" id="2.4.1.141"/>
    </reaction>
</comment>
<evidence type="ECO:0000256" key="11">
    <source>
        <dbReference type="ARBA" id="ARBA00048184"/>
    </source>
</evidence>
<sequence length="186" mass="20240">MPSPSSIHPPPPPAASPPRTCLLTVGSTSFTPLVTTFLSFSTLSTLSTLGIESIVAQIGNSILPSSPLPGTGSSTEKKGWVLGPHRLEFDGREMTVSVLRFSDDLEGRISESDWVVAHAGAGSILSFIRPITTPSTTTTDRENRISKNPNRKLFLTPNSTLMDSHQFDLADEFEQYDWVEVVREPE</sequence>
<evidence type="ECO:0000256" key="4">
    <source>
        <dbReference type="ARBA" id="ARBA00012614"/>
    </source>
</evidence>
<evidence type="ECO:0000313" key="15">
    <source>
        <dbReference type="Proteomes" id="UP000198372"/>
    </source>
</evidence>
<dbReference type="InterPro" id="IPR007235">
    <property type="entry name" value="Glyco_trans_28_C"/>
</dbReference>
<keyword evidence="8 12" id="KW-0256">Endoplasmic reticulum</keyword>
<evidence type="ECO:0000256" key="7">
    <source>
        <dbReference type="ARBA" id="ARBA00022679"/>
    </source>
</evidence>
<evidence type="ECO:0000256" key="5">
    <source>
        <dbReference type="ARBA" id="ARBA00017468"/>
    </source>
</evidence>
<evidence type="ECO:0000313" key="14">
    <source>
        <dbReference type="EMBL" id="SCV70078.1"/>
    </source>
</evidence>
<dbReference type="Gene3D" id="3.40.50.2000">
    <property type="entry name" value="Glycogen Phosphorylase B"/>
    <property type="match status" value="1"/>
</dbReference>
<dbReference type="Proteomes" id="UP000198372">
    <property type="component" value="Unassembled WGS sequence"/>
</dbReference>
<organism evidence="14 15">
    <name type="scientific">Microbotryum intermedium</name>
    <dbReference type="NCBI Taxonomy" id="269621"/>
    <lineage>
        <taxon>Eukaryota</taxon>
        <taxon>Fungi</taxon>
        <taxon>Dikarya</taxon>
        <taxon>Basidiomycota</taxon>
        <taxon>Pucciniomycotina</taxon>
        <taxon>Microbotryomycetes</taxon>
        <taxon>Microbotryales</taxon>
        <taxon>Microbotryaceae</taxon>
        <taxon>Microbotryum</taxon>
    </lineage>
</organism>
<dbReference type="Pfam" id="PF04101">
    <property type="entry name" value="Glyco_tran_28_C"/>
    <property type="match status" value="1"/>
</dbReference>
<evidence type="ECO:0000256" key="3">
    <source>
        <dbReference type="ARBA" id="ARBA00011198"/>
    </source>
</evidence>
<comment type="function">
    <text evidence="9 12">Involved in protein N-glycosylation. Essential for the second step of the dolichol-linked oligosaccharide pathway.</text>
</comment>
<dbReference type="AlphaFoldDB" id="A0A238FG04"/>
<dbReference type="GO" id="GO:0006488">
    <property type="term" value="P:dolichol-linked oligosaccharide biosynthetic process"/>
    <property type="evidence" value="ECO:0007669"/>
    <property type="project" value="InterPro"/>
</dbReference>
<accession>A0A238FG04</accession>
<dbReference type="InterPro" id="IPR039042">
    <property type="entry name" value="Alg13-like"/>
</dbReference>
<keyword evidence="15" id="KW-1185">Reference proteome</keyword>
<evidence type="ECO:0000256" key="10">
    <source>
        <dbReference type="ARBA" id="ARBA00032061"/>
    </source>
</evidence>
<dbReference type="PANTHER" id="PTHR12867:SF6">
    <property type="entry name" value="N-ACETYLGLUCOSAMINYLDIPHOSPHODOLICHOL N-ACETYLGLUCOSAMINYLTRANSFERASE"/>
    <property type="match status" value="1"/>
</dbReference>
<dbReference type="PANTHER" id="PTHR12867">
    <property type="entry name" value="GLYCOSYL TRANSFERASE-RELATED"/>
    <property type="match status" value="1"/>
</dbReference>
<evidence type="ECO:0000256" key="2">
    <source>
        <dbReference type="ARBA" id="ARBA00006962"/>
    </source>
</evidence>
<evidence type="ECO:0000256" key="12">
    <source>
        <dbReference type="RuleBase" id="RU362128"/>
    </source>
</evidence>
<dbReference type="OrthoDB" id="20273at2759"/>
<evidence type="ECO:0000256" key="1">
    <source>
        <dbReference type="ARBA" id="ARBA00004240"/>
    </source>
</evidence>
<evidence type="ECO:0000256" key="8">
    <source>
        <dbReference type="ARBA" id="ARBA00022824"/>
    </source>
</evidence>
<keyword evidence="6 12" id="KW-0328">Glycosyltransferase</keyword>
<dbReference type="GO" id="GO:0005783">
    <property type="term" value="C:endoplasmic reticulum"/>
    <property type="evidence" value="ECO:0007669"/>
    <property type="project" value="UniProtKB-SubCell"/>
</dbReference>
<comment type="similarity">
    <text evidence="2 12">Belongs to the glycosyltransferase 28 family.</text>
</comment>
<comment type="subcellular location">
    <subcellularLocation>
        <location evidence="1 12">Endoplasmic reticulum</location>
    </subcellularLocation>
</comment>
<dbReference type="GO" id="GO:0004577">
    <property type="term" value="F:N-acetylglucosaminyldiphosphodolichol N-acetylglucosaminyltransferase activity"/>
    <property type="evidence" value="ECO:0007669"/>
    <property type="project" value="UniProtKB-EC"/>
</dbReference>
<dbReference type="EC" id="2.4.1.141" evidence="4 12"/>
<feature type="domain" description="Glycosyl transferase family 28 C-terminal" evidence="13">
    <location>
        <begin position="20"/>
        <end position="126"/>
    </location>
</feature>
<proteinExistence type="inferred from homology"/>
<evidence type="ECO:0000259" key="13">
    <source>
        <dbReference type="Pfam" id="PF04101"/>
    </source>
</evidence>
<gene>
    <name evidence="12" type="primary">ALG13</name>
    <name evidence="14" type="ORF">BQ2448_1472</name>
</gene>
<name>A0A238FG04_9BASI</name>
<protein>
    <recommendedName>
        <fullName evidence="5 12">UDP-N-acetylglucosamine transferase subunit ALG13</fullName>
        <ecNumber evidence="4 12">2.4.1.141</ecNumber>
    </recommendedName>
    <alternativeName>
        <fullName evidence="10 12">Asparagine-linked glycosylation protein 13</fullName>
    </alternativeName>
</protein>